<dbReference type="InterPro" id="IPR052353">
    <property type="entry name" value="Benzoxazolinone_Detox_Enz"/>
</dbReference>
<evidence type="ECO:0000313" key="3">
    <source>
        <dbReference type="Proteomes" id="UP001589766"/>
    </source>
</evidence>
<evidence type="ECO:0000259" key="1">
    <source>
        <dbReference type="PROSITE" id="PS51085"/>
    </source>
</evidence>
<keyword evidence="3" id="KW-1185">Reference proteome</keyword>
<protein>
    <submittedName>
        <fullName evidence="2">2Fe-2S iron-sulfur cluster-binding protein</fullName>
    </submittedName>
</protein>
<dbReference type="PANTHER" id="PTHR30212:SF2">
    <property type="entry name" value="PROTEIN YIIM"/>
    <property type="match status" value="1"/>
</dbReference>
<dbReference type="EMBL" id="JBHLWH010000027">
    <property type="protein sequence ID" value="MFC0248888.1"/>
    <property type="molecule type" value="Genomic_DNA"/>
</dbReference>
<gene>
    <name evidence="2" type="ORF">ACFFIO_10280</name>
</gene>
<organism evidence="2 3">
    <name type="scientific">Citricoccus parietis</name>
    <dbReference type="NCBI Taxonomy" id="592307"/>
    <lineage>
        <taxon>Bacteria</taxon>
        <taxon>Bacillati</taxon>
        <taxon>Actinomycetota</taxon>
        <taxon>Actinomycetes</taxon>
        <taxon>Micrococcales</taxon>
        <taxon>Micrococcaceae</taxon>
        <taxon>Citricoccus</taxon>
    </lineage>
</organism>
<feature type="domain" description="2Fe-2S ferredoxin-type" evidence="1">
    <location>
        <begin position="1"/>
        <end position="77"/>
    </location>
</feature>
<dbReference type="CDD" id="cd00207">
    <property type="entry name" value="fer2"/>
    <property type="match status" value="1"/>
</dbReference>
<comment type="caution">
    <text evidence="2">The sequence shown here is derived from an EMBL/GenBank/DDBJ whole genome shotgun (WGS) entry which is preliminary data.</text>
</comment>
<accession>A0ABV6F5V4</accession>
<dbReference type="SUPFAM" id="SSF54292">
    <property type="entry name" value="2Fe-2S ferredoxin-like"/>
    <property type="match status" value="1"/>
</dbReference>
<dbReference type="PANTHER" id="PTHR30212">
    <property type="entry name" value="PROTEIN YIIM"/>
    <property type="match status" value="1"/>
</dbReference>
<dbReference type="InterPro" id="IPR006058">
    <property type="entry name" value="2Fe2S_fd_BS"/>
</dbReference>
<dbReference type="RefSeq" id="WP_378041594.1">
    <property type="nucleotide sequence ID" value="NZ_JBHLWH010000027.1"/>
</dbReference>
<reference evidence="2 3" key="1">
    <citation type="submission" date="2024-09" db="EMBL/GenBank/DDBJ databases">
        <authorList>
            <person name="Sun Q."/>
            <person name="Mori K."/>
        </authorList>
    </citation>
    <scope>NUCLEOTIDE SEQUENCE [LARGE SCALE GENOMIC DNA]</scope>
    <source>
        <strain evidence="2 3">CCM 7609</strain>
    </source>
</reference>
<dbReference type="InterPro" id="IPR012675">
    <property type="entry name" value="Beta-grasp_dom_sf"/>
</dbReference>
<dbReference type="InterPro" id="IPR001041">
    <property type="entry name" value="2Fe-2S_ferredoxin-type"/>
</dbReference>
<dbReference type="Gene3D" id="3.10.20.30">
    <property type="match status" value="1"/>
</dbReference>
<dbReference type="PROSITE" id="PS51085">
    <property type="entry name" value="2FE2S_FER_2"/>
    <property type="match status" value="1"/>
</dbReference>
<sequence>MTVGADESILEAAEKAGLPVISSCKEGTCGTCETPVLEGSVEHRDSIHSPSEQAACETMMICVFRANGTCPRLKLDA</sequence>
<dbReference type="PROSITE" id="PS00197">
    <property type="entry name" value="2FE2S_FER_1"/>
    <property type="match status" value="1"/>
</dbReference>
<dbReference type="Pfam" id="PF00111">
    <property type="entry name" value="Fer2"/>
    <property type="match status" value="1"/>
</dbReference>
<dbReference type="Proteomes" id="UP001589766">
    <property type="component" value="Unassembled WGS sequence"/>
</dbReference>
<name>A0ABV6F5V4_9MICC</name>
<evidence type="ECO:0000313" key="2">
    <source>
        <dbReference type="EMBL" id="MFC0248888.1"/>
    </source>
</evidence>
<proteinExistence type="predicted"/>
<dbReference type="InterPro" id="IPR036010">
    <property type="entry name" value="2Fe-2S_ferredoxin-like_sf"/>
</dbReference>